<dbReference type="SMART" id="SM01217">
    <property type="entry name" value="Fn3_like"/>
    <property type="match status" value="1"/>
</dbReference>
<evidence type="ECO:0000256" key="8">
    <source>
        <dbReference type="ARBA" id="ARBA00024983"/>
    </source>
</evidence>
<organism evidence="10 11">
    <name type="scientific">Chrysochromulina tobinii</name>
    <dbReference type="NCBI Taxonomy" id="1460289"/>
    <lineage>
        <taxon>Eukaryota</taxon>
        <taxon>Haptista</taxon>
        <taxon>Haptophyta</taxon>
        <taxon>Prymnesiophyceae</taxon>
        <taxon>Prymnesiales</taxon>
        <taxon>Chrysochromulinaceae</taxon>
        <taxon>Chrysochromulina</taxon>
    </lineage>
</organism>
<reference evidence="11" key="1">
    <citation type="journal article" date="2015" name="PLoS Genet.">
        <title>Genome Sequence and Transcriptome Analyses of Chrysochromulina tobin: Metabolic Tools for Enhanced Algal Fitness in the Prominent Order Prymnesiales (Haptophyceae).</title>
        <authorList>
            <person name="Hovde B.T."/>
            <person name="Deodato C.R."/>
            <person name="Hunsperger H.M."/>
            <person name="Ryken S.A."/>
            <person name="Yost W."/>
            <person name="Jha R.K."/>
            <person name="Patterson J."/>
            <person name="Monnat R.J. Jr."/>
            <person name="Barlow S.B."/>
            <person name="Starkenburg S.R."/>
            <person name="Cattolico R.A."/>
        </authorList>
    </citation>
    <scope>NUCLEOTIDE SEQUENCE</scope>
    <source>
        <strain evidence="11">CCMP291</strain>
    </source>
</reference>
<keyword evidence="5" id="KW-0964">Secreted</keyword>
<protein>
    <recommendedName>
        <fullName evidence="4">beta-glucosidase</fullName>
        <ecNumber evidence="4">3.2.1.21</ecNumber>
    </recommendedName>
</protein>
<evidence type="ECO:0000256" key="6">
    <source>
        <dbReference type="ARBA" id="ARBA00022729"/>
    </source>
</evidence>
<dbReference type="AlphaFoldDB" id="A0A0M0JWV6"/>
<dbReference type="OrthoDB" id="416222at2759"/>
<dbReference type="InterPro" id="IPR001764">
    <property type="entry name" value="Glyco_hydro_3_N"/>
</dbReference>
<dbReference type="Gene3D" id="2.60.40.10">
    <property type="entry name" value="Immunoglobulins"/>
    <property type="match status" value="1"/>
</dbReference>
<evidence type="ECO:0000256" key="5">
    <source>
        <dbReference type="ARBA" id="ARBA00022525"/>
    </source>
</evidence>
<accession>A0A0M0JWV6</accession>
<evidence type="ECO:0000256" key="3">
    <source>
        <dbReference type="ARBA" id="ARBA00005336"/>
    </source>
</evidence>
<keyword evidence="6" id="KW-0732">Signal</keyword>
<gene>
    <name evidence="10" type="ORF">Ctob_011103</name>
</gene>
<comment type="caution">
    <text evidence="10">The sequence shown here is derived from an EMBL/GenBank/DDBJ whole genome shotgun (WGS) entry which is preliminary data.</text>
</comment>
<dbReference type="InterPro" id="IPR050288">
    <property type="entry name" value="Cellulose_deg_GH3"/>
</dbReference>
<comment type="function">
    <text evidence="8">Beta-glucosidases are one of a number of cellulolytic enzymes involved in the degradation of cellulosic biomass. Catalyzes the last step releasing glucose from the inhibitory cellobiose.</text>
</comment>
<keyword evidence="11" id="KW-1185">Reference proteome</keyword>
<dbReference type="InterPro" id="IPR017853">
    <property type="entry name" value="GH"/>
</dbReference>
<dbReference type="EC" id="3.2.1.21" evidence="4"/>
<dbReference type="InterPro" id="IPR026891">
    <property type="entry name" value="Fn3-like"/>
</dbReference>
<dbReference type="EMBL" id="JWZX01002099">
    <property type="protein sequence ID" value="KOO31034.1"/>
    <property type="molecule type" value="Genomic_DNA"/>
</dbReference>
<dbReference type="PANTHER" id="PTHR42715">
    <property type="entry name" value="BETA-GLUCOSIDASE"/>
    <property type="match status" value="1"/>
</dbReference>
<evidence type="ECO:0000256" key="7">
    <source>
        <dbReference type="ARBA" id="ARBA00022801"/>
    </source>
</evidence>
<comment type="subcellular location">
    <subcellularLocation>
        <location evidence="2">Secreted</location>
    </subcellularLocation>
</comment>
<feature type="domain" description="Fibronectin type III-like" evidence="9">
    <location>
        <begin position="273"/>
        <end position="343"/>
    </location>
</feature>
<dbReference type="Pfam" id="PF14310">
    <property type="entry name" value="Fn3-like"/>
    <property type="match status" value="1"/>
</dbReference>
<dbReference type="GO" id="GO:0008422">
    <property type="term" value="F:beta-glucosidase activity"/>
    <property type="evidence" value="ECO:0007669"/>
    <property type="project" value="UniProtKB-EC"/>
</dbReference>
<comment type="catalytic activity">
    <reaction evidence="1">
        <text>Hydrolysis of terminal, non-reducing beta-D-glucosyl residues with release of beta-D-glucose.</text>
        <dbReference type="EC" id="3.2.1.21"/>
    </reaction>
</comment>
<dbReference type="PRINTS" id="PR00133">
    <property type="entry name" value="GLHYDRLASE3"/>
</dbReference>
<comment type="similarity">
    <text evidence="3">Belongs to the glycosyl hydrolase 3 family.</text>
</comment>
<keyword evidence="7 10" id="KW-0378">Hydrolase</keyword>
<evidence type="ECO:0000259" key="9">
    <source>
        <dbReference type="SMART" id="SM01217"/>
    </source>
</evidence>
<evidence type="ECO:0000256" key="2">
    <source>
        <dbReference type="ARBA" id="ARBA00004613"/>
    </source>
</evidence>
<evidence type="ECO:0000256" key="4">
    <source>
        <dbReference type="ARBA" id="ARBA00012744"/>
    </source>
</evidence>
<dbReference type="InterPro" id="IPR013783">
    <property type="entry name" value="Ig-like_fold"/>
</dbReference>
<name>A0A0M0JWV6_9EUKA</name>
<evidence type="ECO:0000313" key="11">
    <source>
        <dbReference type="Proteomes" id="UP000037460"/>
    </source>
</evidence>
<dbReference type="SUPFAM" id="SSF51445">
    <property type="entry name" value="(Trans)glycosidases"/>
    <property type="match status" value="1"/>
</dbReference>
<proteinExistence type="inferred from homology"/>
<dbReference type="PANTHER" id="PTHR42715:SF12">
    <property type="entry name" value="BETA-GLUCOSIDASE G-RELATED"/>
    <property type="match status" value="1"/>
</dbReference>
<sequence>MPFPPPAPLSLVGKDAAVSDAHALWRRFGGSPEEAAHELAHNRLTADEKGQLLRGYGWDGYTQRYGHYTGNIRGIAWLGLPSIRLQDAGAGFRTMHSRITGTVTSFPSALAAAATWDRALVSRYARAIGEEFKAKGANVILGPGVNVARVAMNGRNAEYLSGEDPYLGAALTAEYVRGVQGAGVAACVKHFVLNSQETNRNSESSNAGDRALWEVYYPPFEAAVKAGAAAVMCSYNKVNGSWACGGSPRLFNDHLRTKMGFKPCGRGAVPAAEVAQLYLAFPPGYAEPALLLRGFAKTAPLAPGQAQELRFELSDRDLAVWDVTSEEWRRATGRFTTTIGRSSRDEHSLSCVFDA</sequence>
<dbReference type="Proteomes" id="UP000037460">
    <property type="component" value="Unassembled WGS sequence"/>
</dbReference>
<dbReference type="Gene3D" id="3.20.20.300">
    <property type="entry name" value="Glycoside hydrolase, family 3, N-terminal domain"/>
    <property type="match status" value="1"/>
</dbReference>
<dbReference type="GO" id="GO:0009251">
    <property type="term" value="P:glucan catabolic process"/>
    <property type="evidence" value="ECO:0007669"/>
    <property type="project" value="TreeGrafter"/>
</dbReference>
<dbReference type="GO" id="GO:0005576">
    <property type="term" value="C:extracellular region"/>
    <property type="evidence" value="ECO:0007669"/>
    <property type="project" value="UniProtKB-SubCell"/>
</dbReference>
<dbReference type="Pfam" id="PF00933">
    <property type="entry name" value="Glyco_hydro_3"/>
    <property type="match status" value="1"/>
</dbReference>
<evidence type="ECO:0000313" key="10">
    <source>
        <dbReference type="EMBL" id="KOO31034.1"/>
    </source>
</evidence>
<dbReference type="InterPro" id="IPR036962">
    <property type="entry name" value="Glyco_hydro_3_N_sf"/>
</dbReference>
<evidence type="ECO:0000256" key="1">
    <source>
        <dbReference type="ARBA" id="ARBA00000448"/>
    </source>
</evidence>